<dbReference type="OMA" id="GCYERET"/>
<protein>
    <submittedName>
        <fullName evidence="3">Ly-6/neurotoxin-like protein 1</fullName>
    </submittedName>
</protein>
<reference evidence="3" key="1">
    <citation type="submission" date="2025-08" db="UniProtKB">
        <authorList>
            <consortium name="RefSeq"/>
        </authorList>
    </citation>
    <scope>IDENTIFICATION</scope>
</reference>
<evidence type="ECO:0000256" key="1">
    <source>
        <dbReference type="SAM" id="SignalP"/>
    </source>
</evidence>
<dbReference type="GeneID" id="110977248"/>
<dbReference type="OrthoDB" id="10325660at2759"/>
<keyword evidence="2" id="KW-1185">Reference proteome</keyword>
<proteinExistence type="predicted"/>
<feature type="signal peptide" evidence="1">
    <location>
        <begin position="1"/>
        <end position="19"/>
    </location>
</feature>
<feature type="chain" id="PRO_5034036122" evidence="1">
    <location>
        <begin position="20"/>
        <end position="127"/>
    </location>
</feature>
<dbReference type="Proteomes" id="UP000694845">
    <property type="component" value="Unplaced"/>
</dbReference>
<evidence type="ECO:0000313" key="3">
    <source>
        <dbReference type="RefSeq" id="XP_022086885.1"/>
    </source>
</evidence>
<keyword evidence="1" id="KW-0732">Signal</keyword>
<organism evidence="2 3">
    <name type="scientific">Acanthaster planci</name>
    <name type="common">Crown-of-thorns starfish</name>
    <dbReference type="NCBI Taxonomy" id="133434"/>
    <lineage>
        <taxon>Eukaryota</taxon>
        <taxon>Metazoa</taxon>
        <taxon>Echinodermata</taxon>
        <taxon>Eleutherozoa</taxon>
        <taxon>Asterozoa</taxon>
        <taxon>Asteroidea</taxon>
        <taxon>Valvatacea</taxon>
        <taxon>Valvatida</taxon>
        <taxon>Acanthasteridae</taxon>
        <taxon>Acanthaster</taxon>
    </lineage>
</organism>
<evidence type="ECO:0000313" key="2">
    <source>
        <dbReference type="Proteomes" id="UP000694845"/>
    </source>
</evidence>
<name>A0A8B7Y3J0_ACAPL</name>
<sequence>MAWSLILLALVCTPFAVMGEENMYCFKCAANPECETSVRSDSDNVFLGKCQGVCYDRRITHIAYKETLVYRGCYERETDCVPGCFGNEEHMDCVKCCNKNMCNGAGVVTYSLPIVLLAWLVTRIVSR</sequence>
<gene>
    <name evidence="3" type="primary">LOC110977248</name>
</gene>
<dbReference type="RefSeq" id="XP_022086885.1">
    <property type="nucleotide sequence ID" value="XM_022231193.1"/>
</dbReference>
<accession>A0A8B7Y3J0</accession>
<dbReference type="AlphaFoldDB" id="A0A8B7Y3J0"/>
<dbReference type="KEGG" id="aplc:110977248"/>